<sequence>MGEKKKPRVNMTMRLRVLTALFLVIGFGLVGVRLLYMQVFHHDFYIQKATSLQTRDTFITPNRGKIYDANMQVLAESAEVERITVSPKAVVSETKEKNGVTADVQRQTLATILSETLDVSYDSVMEKLNKTDSEYEIIAQKVDKDVTKELNAKLEAAGCTGVYSEPDTKRYYQHGSFLSAVLGYVGSDNNGAYGIESQYNDELSGTAGRIVRVQNAQNEDIVPDTQQYIPAKDGNSLVLTIDSDIQNYLEKHLETAFADNPEARDGVSGIVMNIKTGEVLAMANLPDFDPNDAYHLTSEVYINELKTDVQKILTDAKIAAVIPDKWYEEGGLANLPEELQKNDDIVSKLGSARVNILMKTWRNPVVSDNYEPGSTFKLMTVATAYELGEVNEDSSFYCGGSLMVGDWKEPINCANTSGHGMQTLTEALMNSCNVAMMQIVQKVGMARFYEFYKAFGLLDQTGIDLPGESRGQFHNTSETSDWNEVALATASFGQRFTVTPMQMITMVSAIVDDGKLKKPYVVKNVLNADGTIKSTTDPEVLRQVISEDTSAYMREAMEQVVAAGTGKNAYVTGYRIGGKTATSEIEKERDETGKITDTEDRYTASFIGVAPMDDPQIAVLVAINDLPESAPHGGGAIAAPVVGRIMEDVLPYIGVTASYDEDESDRREQTVPNVIGMTRDAADEALTNSGFEYIIHGEGETVTDQVPSSGIRIPASGRVILYMGEEKPTEQIEVPDVSGMDPDTCRDTLEEYGLYLKQRGVATSQITGDTTASSQSPAAGTKVSIGSVITVEFSDTTTVNDR</sequence>
<dbReference type="Proteomes" id="UP000641741">
    <property type="component" value="Unassembled WGS sequence"/>
</dbReference>
<dbReference type="PROSITE" id="PS51178">
    <property type="entry name" value="PASTA"/>
    <property type="match status" value="2"/>
</dbReference>
<dbReference type="InterPro" id="IPR036138">
    <property type="entry name" value="PBP_dimer_sf"/>
</dbReference>
<name>A0ABR7GLJ7_9FIRM</name>
<comment type="subcellular location">
    <subcellularLocation>
        <location evidence="1">Membrane</location>
    </subcellularLocation>
</comment>
<dbReference type="Gene3D" id="3.40.710.10">
    <property type="entry name" value="DD-peptidase/beta-lactamase superfamily"/>
    <property type="match status" value="1"/>
</dbReference>
<dbReference type="SUPFAM" id="SSF56601">
    <property type="entry name" value="beta-lactamase/transpeptidase-like"/>
    <property type="match status" value="1"/>
</dbReference>
<dbReference type="InterPro" id="IPR005543">
    <property type="entry name" value="PASTA_dom"/>
</dbReference>
<feature type="domain" description="PASTA" evidence="4">
    <location>
        <begin position="667"/>
        <end position="725"/>
    </location>
</feature>
<evidence type="ECO:0000256" key="1">
    <source>
        <dbReference type="ARBA" id="ARBA00004370"/>
    </source>
</evidence>
<dbReference type="SUPFAM" id="SSF54184">
    <property type="entry name" value="Penicillin-binding protein 2x (pbp-2x), c-terminal domain"/>
    <property type="match status" value="1"/>
</dbReference>
<dbReference type="SUPFAM" id="SSF56519">
    <property type="entry name" value="Penicillin binding protein dimerisation domain"/>
    <property type="match status" value="1"/>
</dbReference>
<dbReference type="Pfam" id="PF03717">
    <property type="entry name" value="PBP_dimer"/>
    <property type="match status" value="1"/>
</dbReference>
<evidence type="ECO:0000256" key="3">
    <source>
        <dbReference type="ARBA" id="ARBA00023136"/>
    </source>
</evidence>
<dbReference type="CDD" id="cd06577">
    <property type="entry name" value="PASTA_pknB"/>
    <property type="match status" value="1"/>
</dbReference>
<evidence type="ECO:0000313" key="5">
    <source>
        <dbReference type="EMBL" id="MBC5695187.1"/>
    </source>
</evidence>
<evidence type="ECO:0000259" key="4">
    <source>
        <dbReference type="PROSITE" id="PS51178"/>
    </source>
</evidence>
<comment type="caution">
    <text evidence="5">The sequence shown here is derived from an EMBL/GenBank/DDBJ whole genome shotgun (WGS) entry which is preliminary data.</text>
</comment>
<feature type="domain" description="PASTA" evidence="4">
    <location>
        <begin position="728"/>
        <end position="795"/>
    </location>
</feature>
<gene>
    <name evidence="5" type="ORF">H8S02_04395</name>
</gene>
<reference evidence="5 6" key="1">
    <citation type="submission" date="2020-08" db="EMBL/GenBank/DDBJ databases">
        <title>Genome public.</title>
        <authorList>
            <person name="Liu C."/>
            <person name="Sun Q."/>
        </authorList>
    </citation>
    <scope>NUCLEOTIDE SEQUENCE [LARGE SCALE GENOMIC DNA]</scope>
    <source>
        <strain evidence="5 6">M2</strain>
    </source>
</reference>
<dbReference type="PANTHER" id="PTHR30627:SF1">
    <property type="entry name" value="PEPTIDOGLYCAN D,D-TRANSPEPTIDASE FTSI"/>
    <property type="match status" value="1"/>
</dbReference>
<evidence type="ECO:0000313" key="6">
    <source>
        <dbReference type="Proteomes" id="UP000641741"/>
    </source>
</evidence>
<keyword evidence="3" id="KW-0472">Membrane</keyword>
<dbReference type="CDD" id="cd06576">
    <property type="entry name" value="PASTA_Pbp2x-like_1"/>
    <property type="match status" value="1"/>
</dbReference>
<accession>A0ABR7GLJ7</accession>
<dbReference type="Pfam" id="PF03793">
    <property type="entry name" value="PASTA"/>
    <property type="match status" value="2"/>
</dbReference>
<dbReference type="InterPro" id="IPR012338">
    <property type="entry name" value="Beta-lactam/transpept-like"/>
</dbReference>
<dbReference type="InterPro" id="IPR001460">
    <property type="entry name" value="PCN-bd_Tpept"/>
</dbReference>
<dbReference type="SMART" id="SM00740">
    <property type="entry name" value="PASTA"/>
    <property type="match status" value="2"/>
</dbReference>
<protein>
    <submittedName>
        <fullName evidence="5">PASTA domain-containing protein</fullName>
    </submittedName>
</protein>
<dbReference type="PANTHER" id="PTHR30627">
    <property type="entry name" value="PEPTIDOGLYCAN D,D-TRANSPEPTIDASE"/>
    <property type="match status" value="1"/>
</dbReference>
<keyword evidence="6" id="KW-1185">Reference proteome</keyword>
<proteinExistence type="inferred from homology"/>
<dbReference type="InterPro" id="IPR050515">
    <property type="entry name" value="Beta-lactam/transpept"/>
</dbReference>
<dbReference type="InterPro" id="IPR005311">
    <property type="entry name" value="PBP_dimer"/>
</dbReference>
<comment type="similarity">
    <text evidence="2">Belongs to the transpeptidase family.</text>
</comment>
<dbReference type="Gene3D" id="3.30.10.20">
    <property type="match status" value="2"/>
</dbReference>
<organism evidence="5 6">
    <name type="scientific">Agathobaculum hominis</name>
    <dbReference type="NCBI Taxonomy" id="2763014"/>
    <lineage>
        <taxon>Bacteria</taxon>
        <taxon>Bacillati</taxon>
        <taxon>Bacillota</taxon>
        <taxon>Clostridia</taxon>
        <taxon>Eubacteriales</taxon>
        <taxon>Butyricicoccaceae</taxon>
        <taxon>Agathobaculum</taxon>
    </lineage>
</organism>
<evidence type="ECO:0000256" key="2">
    <source>
        <dbReference type="ARBA" id="ARBA00007171"/>
    </source>
</evidence>
<dbReference type="Pfam" id="PF00905">
    <property type="entry name" value="Transpeptidase"/>
    <property type="match status" value="1"/>
</dbReference>
<dbReference type="EMBL" id="JACOPK010000003">
    <property type="protein sequence ID" value="MBC5695187.1"/>
    <property type="molecule type" value="Genomic_DNA"/>
</dbReference>
<dbReference type="Gene3D" id="3.90.1310.10">
    <property type="entry name" value="Penicillin-binding protein 2a (Domain 2)"/>
    <property type="match status" value="1"/>
</dbReference>
<dbReference type="RefSeq" id="WP_186969471.1">
    <property type="nucleotide sequence ID" value="NZ_JACOPK010000003.1"/>
</dbReference>